<name>A0A1D9PWH7_SCLS1</name>
<feature type="region of interest" description="Disordered" evidence="1">
    <location>
        <begin position="1"/>
        <end position="40"/>
    </location>
</feature>
<dbReference type="GO" id="GO:0030170">
    <property type="term" value="F:pyridoxal phosphate binding"/>
    <property type="evidence" value="ECO:0007669"/>
    <property type="project" value="InterPro"/>
</dbReference>
<sequence length="145" mass="16110">MRKHQEVKRLVTNEKSSTDSSLSPPTPPDSDSENRKRPILLSNESPILAINRSSIDMLNEEIAKSGGKIASASVFRGSCRRCHMICVDQDTAEKNEEPFVTLAKTRRFESKVFFGSHMCHVPSSLPSKEHQFPVIKVGDKVSTGL</sequence>
<dbReference type="VEuPathDB" id="FungiDB:sscle_02g018100"/>
<dbReference type="InterPro" id="IPR005302">
    <property type="entry name" value="MoCF_Sase_C"/>
</dbReference>
<protein>
    <recommendedName>
        <fullName evidence="2">MOSC domain-containing protein</fullName>
    </recommendedName>
</protein>
<dbReference type="Proteomes" id="UP000177798">
    <property type="component" value="Chromosome 2"/>
</dbReference>
<feature type="domain" description="MOSC" evidence="2">
    <location>
        <begin position="77"/>
        <end position="141"/>
    </location>
</feature>
<evidence type="ECO:0000313" key="4">
    <source>
        <dbReference type="Proteomes" id="UP000177798"/>
    </source>
</evidence>
<dbReference type="GO" id="GO:0030151">
    <property type="term" value="F:molybdenum ion binding"/>
    <property type="evidence" value="ECO:0007669"/>
    <property type="project" value="InterPro"/>
</dbReference>
<organism evidence="3 4">
    <name type="scientific">Sclerotinia sclerotiorum (strain ATCC 18683 / 1980 / Ss-1)</name>
    <name type="common">White mold</name>
    <name type="synonym">Whetzelinia sclerotiorum</name>
    <dbReference type="NCBI Taxonomy" id="665079"/>
    <lineage>
        <taxon>Eukaryota</taxon>
        <taxon>Fungi</taxon>
        <taxon>Dikarya</taxon>
        <taxon>Ascomycota</taxon>
        <taxon>Pezizomycotina</taxon>
        <taxon>Leotiomycetes</taxon>
        <taxon>Helotiales</taxon>
        <taxon>Sclerotiniaceae</taxon>
        <taxon>Sclerotinia</taxon>
    </lineage>
</organism>
<dbReference type="GO" id="GO:0003824">
    <property type="term" value="F:catalytic activity"/>
    <property type="evidence" value="ECO:0007669"/>
    <property type="project" value="InterPro"/>
</dbReference>
<evidence type="ECO:0000313" key="3">
    <source>
        <dbReference type="EMBL" id="APA07040.1"/>
    </source>
</evidence>
<evidence type="ECO:0000259" key="2">
    <source>
        <dbReference type="Pfam" id="PF03473"/>
    </source>
</evidence>
<dbReference type="Pfam" id="PF03473">
    <property type="entry name" value="MOSC"/>
    <property type="match status" value="1"/>
</dbReference>
<reference evidence="4" key="1">
    <citation type="journal article" date="2017" name="Genome Biol. Evol.">
        <title>The complete genome sequence of the phytopathogenic fungus Sclerotinia sclerotiorum reveals insights into the genome architecture of broad host range pathogens.</title>
        <authorList>
            <person name="Derbyshire M."/>
            <person name="Denton-Giles M."/>
            <person name="Hegedus D."/>
            <person name="Seifbarghy S."/>
            <person name="Rollins J."/>
            <person name="van Kan J."/>
            <person name="Seidl M.F."/>
            <person name="Faino L."/>
            <person name="Mbengue M."/>
            <person name="Navaud O."/>
            <person name="Raffaele S."/>
            <person name="Hammond-Kosack K."/>
            <person name="Heard S."/>
            <person name="Oliver R."/>
        </authorList>
    </citation>
    <scope>NUCLEOTIDE SEQUENCE [LARGE SCALE GENOMIC DNA]</scope>
    <source>
        <strain evidence="4">ATCC 18683 / 1980 / Ss-1</strain>
    </source>
</reference>
<evidence type="ECO:0000256" key="1">
    <source>
        <dbReference type="SAM" id="MobiDB-lite"/>
    </source>
</evidence>
<dbReference type="AlphaFoldDB" id="A0A1D9PWH7"/>
<proteinExistence type="predicted"/>
<accession>A0A1D9PWH7</accession>
<dbReference type="EMBL" id="CP017815">
    <property type="protein sequence ID" value="APA07040.1"/>
    <property type="molecule type" value="Genomic_DNA"/>
</dbReference>
<gene>
    <name evidence="3" type="ORF">sscle_02g018100</name>
</gene>
<dbReference type="OrthoDB" id="10264306at2759"/>